<evidence type="ECO:0000313" key="4">
    <source>
        <dbReference type="EMBL" id="OWQ92024.1"/>
    </source>
</evidence>
<comment type="subcellular location">
    <subcellularLocation>
        <location evidence="1">Virion</location>
    </subcellularLocation>
</comment>
<keyword evidence="3" id="KW-0231">Viral genome packaging</keyword>
<evidence type="ECO:0000256" key="3">
    <source>
        <dbReference type="ARBA" id="ARBA00023219"/>
    </source>
</evidence>
<comment type="caution">
    <text evidence="4">The sequence shown here is derived from an EMBL/GenBank/DDBJ whole genome shotgun (WGS) entry which is preliminary data.</text>
</comment>
<dbReference type="Pfam" id="PF12236">
    <property type="entry name" value="Head-tail_con"/>
    <property type="match status" value="1"/>
</dbReference>
<gene>
    <name evidence="4" type="ORF">CDN99_06610</name>
</gene>
<keyword evidence="5" id="KW-1185">Reference proteome</keyword>
<dbReference type="EMBL" id="NIOF01000002">
    <property type="protein sequence ID" value="OWQ92024.1"/>
    <property type="molecule type" value="Genomic_DNA"/>
</dbReference>
<dbReference type="AlphaFoldDB" id="A0A246JHC5"/>
<evidence type="ECO:0000313" key="5">
    <source>
        <dbReference type="Proteomes" id="UP000197468"/>
    </source>
</evidence>
<reference evidence="4 5" key="1">
    <citation type="journal article" date="2008" name="Int. J. Syst. Evol. Microbiol.">
        <title>Description of Roseateles aquatilis sp. nov. and Roseateles terrae sp. nov., in the class Betaproteobacteria, and emended description of the genus Roseateles.</title>
        <authorList>
            <person name="Gomila M."/>
            <person name="Bowien B."/>
            <person name="Falsen E."/>
            <person name="Moore E.R."/>
            <person name="Lalucat J."/>
        </authorList>
    </citation>
    <scope>NUCLEOTIDE SEQUENCE [LARGE SCALE GENOMIC DNA]</scope>
    <source>
        <strain evidence="4 5">CCUG 48205</strain>
    </source>
</reference>
<evidence type="ECO:0008006" key="6">
    <source>
        <dbReference type="Google" id="ProtNLM"/>
    </source>
</evidence>
<proteinExistence type="predicted"/>
<organism evidence="4 5">
    <name type="scientific">Roseateles aquatilis</name>
    <dbReference type="NCBI Taxonomy" id="431061"/>
    <lineage>
        <taxon>Bacteria</taxon>
        <taxon>Pseudomonadati</taxon>
        <taxon>Pseudomonadota</taxon>
        <taxon>Betaproteobacteria</taxon>
        <taxon>Burkholderiales</taxon>
        <taxon>Sphaerotilaceae</taxon>
        <taxon>Roseateles</taxon>
    </lineage>
</organism>
<dbReference type="Proteomes" id="UP000197468">
    <property type="component" value="Unassembled WGS sequence"/>
</dbReference>
<protein>
    <recommendedName>
        <fullName evidence="6">Phage tail protein</fullName>
    </recommendedName>
</protein>
<evidence type="ECO:0000256" key="2">
    <source>
        <dbReference type="ARBA" id="ARBA00022612"/>
    </source>
</evidence>
<evidence type="ECO:0000256" key="1">
    <source>
        <dbReference type="ARBA" id="ARBA00004328"/>
    </source>
</evidence>
<name>A0A246JHC5_9BURK</name>
<dbReference type="InterPro" id="IPR020991">
    <property type="entry name" value="Connector_podovirus"/>
</dbReference>
<dbReference type="OrthoDB" id="1666403at2"/>
<keyword evidence="2" id="KW-1188">Viral release from host cell</keyword>
<accession>A0A246JHC5</accession>
<dbReference type="RefSeq" id="WP_088383858.1">
    <property type="nucleotide sequence ID" value="NZ_NIOF01000002.1"/>
</dbReference>
<sequence length="544" mass="59848">MTSLAEKICLRLAQMKGERAKSEPAWRSCFEFTYPERMEGLGGSGVDASFAQQKKTEILDNVGTDGVRMLASNVMGGMTPANAVWLGFDVPDETEEERRWLDHAAEEVWLAIHQSNYDSQKYEAIVDSLCAGWFVLFIEDRNGRPFFLQYPLGQCFIACSMLGGPADILYRSFQMTAEQAVNEYGDKVSQTIKDQAADTAKCSTKHEFVHATYPRTKYTPGSKLPRNMAFASVHVEVAGKNVVRESGFNEQPFVCPRWMVLPDSPYALGPVSNALGNIRELQALLALEKVALGRAAAGVYIAEDDGVLNPRNVRVKGGTVIVANSVNSIKELPTGADFNVTFSKADQLRAEIRRMLLADQLAPQDGPAMTATEVHVRVALIRQLLGPLYGRFQSEDLAPTIDRVFGMMYRQGRPELGGEPGPVLIDDAPETLAGVKFSNRYLSPLARAQKLEDVTAIERVTAIAGTMAELGKPETLDLIDGEQSIRLAADALGAPAKMLRTEKGLIAYRQQREQTQQQEQQAAQQQQLQTMSVQATLDRASQPV</sequence>